<dbReference type="InterPro" id="IPR036249">
    <property type="entry name" value="Thioredoxin-like_sf"/>
</dbReference>
<dbReference type="Pfam" id="PF25907">
    <property type="entry name" value="DUF7962"/>
    <property type="match status" value="1"/>
</dbReference>
<proteinExistence type="predicted"/>
<accession>A0ABR4FSN5</accession>
<comment type="caution">
    <text evidence="3">The sequence shown here is derived from an EMBL/GenBank/DDBJ whole genome shotgun (WGS) entry which is preliminary data.</text>
</comment>
<feature type="domain" description="GST N-terminal" evidence="1">
    <location>
        <begin position="9"/>
        <end position="84"/>
    </location>
</feature>
<dbReference type="InterPro" id="IPR004045">
    <property type="entry name" value="Glutathione_S-Trfase_N"/>
</dbReference>
<dbReference type="CDD" id="cd00299">
    <property type="entry name" value="GST_C_family"/>
    <property type="match status" value="1"/>
</dbReference>
<evidence type="ECO:0008006" key="5">
    <source>
        <dbReference type="Google" id="ProtNLM"/>
    </source>
</evidence>
<evidence type="ECO:0000313" key="3">
    <source>
        <dbReference type="EMBL" id="KAL2786273.1"/>
    </source>
</evidence>
<evidence type="ECO:0000259" key="2">
    <source>
        <dbReference type="Pfam" id="PF25907"/>
    </source>
</evidence>
<dbReference type="Pfam" id="PF13417">
    <property type="entry name" value="GST_N_3"/>
    <property type="match status" value="1"/>
</dbReference>
<dbReference type="SUPFAM" id="SSF47616">
    <property type="entry name" value="GST C-terminal domain-like"/>
    <property type="match status" value="1"/>
</dbReference>
<feature type="domain" description="DUF7962" evidence="2">
    <location>
        <begin position="118"/>
        <end position="236"/>
    </location>
</feature>
<dbReference type="InterPro" id="IPR058268">
    <property type="entry name" value="DUF7962"/>
</dbReference>
<dbReference type="Proteomes" id="UP001610563">
    <property type="component" value="Unassembled WGS sequence"/>
</dbReference>
<organism evidence="3 4">
    <name type="scientific">Aspergillus keveii</name>
    <dbReference type="NCBI Taxonomy" id="714993"/>
    <lineage>
        <taxon>Eukaryota</taxon>
        <taxon>Fungi</taxon>
        <taxon>Dikarya</taxon>
        <taxon>Ascomycota</taxon>
        <taxon>Pezizomycotina</taxon>
        <taxon>Eurotiomycetes</taxon>
        <taxon>Eurotiomycetidae</taxon>
        <taxon>Eurotiales</taxon>
        <taxon>Aspergillaceae</taxon>
        <taxon>Aspergillus</taxon>
        <taxon>Aspergillus subgen. Nidulantes</taxon>
    </lineage>
</organism>
<name>A0ABR4FSN5_9EURO</name>
<protein>
    <recommendedName>
        <fullName evidence="5">Glutathione S-transferase</fullName>
    </recommendedName>
</protein>
<dbReference type="CDD" id="cd00570">
    <property type="entry name" value="GST_N_family"/>
    <property type="match status" value="1"/>
</dbReference>
<gene>
    <name evidence="3" type="ORF">BJX66DRAFT_37331</name>
</gene>
<dbReference type="Gene3D" id="3.40.30.110">
    <property type="match status" value="2"/>
</dbReference>
<sequence>MTSDAPVVLFHYPHSPFSYRVLSYLALRGIPYDQCIQPQILPRPDLARLGIRYRRIPVLSIGRDVYLDSPLILERLERLEAGKPSFASQASPAQQGLERLLASYTLDTSFFMNIVKVLLPTTPLISHEPFLKDRADMVGGGPNLNFADLIQATRPDAIVAVKNAIEFLETTLLADGREWLAKTDAPGLGDIETAWALSWLFSTPGAVPEDHISPRLFPKVFAWVNRFQKAVRAAEKSLPKITTLSGEQVADLLGKAASDHTADVIEENDPLVQANGFHRGQLVQVWPTDSGARHKTVGKLVGLTSQEITIETTEGEVTVRVHAPRKGFRVGAAAPEKANLS</sequence>
<evidence type="ECO:0000313" key="4">
    <source>
        <dbReference type="Proteomes" id="UP001610563"/>
    </source>
</evidence>
<evidence type="ECO:0000259" key="1">
    <source>
        <dbReference type="Pfam" id="PF13417"/>
    </source>
</evidence>
<dbReference type="InterPro" id="IPR036282">
    <property type="entry name" value="Glutathione-S-Trfase_C_sf"/>
</dbReference>
<dbReference type="EMBL" id="JBFTWV010000122">
    <property type="protein sequence ID" value="KAL2786273.1"/>
    <property type="molecule type" value="Genomic_DNA"/>
</dbReference>
<keyword evidence="4" id="KW-1185">Reference proteome</keyword>
<reference evidence="3 4" key="1">
    <citation type="submission" date="2024-07" db="EMBL/GenBank/DDBJ databases">
        <title>Section-level genome sequencing and comparative genomics of Aspergillus sections Usti and Cavernicolus.</title>
        <authorList>
            <consortium name="Lawrence Berkeley National Laboratory"/>
            <person name="Nybo J.L."/>
            <person name="Vesth T.C."/>
            <person name="Theobald S."/>
            <person name="Frisvad J.C."/>
            <person name="Larsen T.O."/>
            <person name="Kjaerboelling I."/>
            <person name="Rothschild-Mancinelli K."/>
            <person name="Lyhne E.K."/>
            <person name="Kogle M.E."/>
            <person name="Barry K."/>
            <person name="Clum A."/>
            <person name="Na H."/>
            <person name="Ledsgaard L."/>
            <person name="Lin J."/>
            <person name="Lipzen A."/>
            <person name="Kuo A."/>
            <person name="Riley R."/>
            <person name="Mondo S."/>
            <person name="Labutti K."/>
            <person name="Haridas S."/>
            <person name="Pangalinan J."/>
            <person name="Salamov A.A."/>
            <person name="Simmons B.A."/>
            <person name="Magnuson J.K."/>
            <person name="Chen J."/>
            <person name="Drula E."/>
            <person name="Henrissat B."/>
            <person name="Wiebenga A."/>
            <person name="Lubbers R.J."/>
            <person name="Gomes A.C."/>
            <person name="Makela M.R."/>
            <person name="Stajich J."/>
            <person name="Grigoriev I.V."/>
            <person name="Mortensen U.H."/>
            <person name="De Vries R.P."/>
            <person name="Baker S.E."/>
            <person name="Andersen M.R."/>
        </authorList>
    </citation>
    <scope>NUCLEOTIDE SEQUENCE [LARGE SCALE GENOMIC DNA]</scope>
    <source>
        <strain evidence="3 4">CBS 209.92</strain>
    </source>
</reference>
<dbReference type="SUPFAM" id="SSF52833">
    <property type="entry name" value="Thioredoxin-like"/>
    <property type="match status" value="1"/>
</dbReference>